<evidence type="ECO:0000313" key="1">
    <source>
        <dbReference type="EMBL" id="MPC29055.1"/>
    </source>
</evidence>
<accession>A0A5B7E6U3</accession>
<reference evidence="1 2" key="1">
    <citation type="submission" date="2019-05" db="EMBL/GenBank/DDBJ databases">
        <title>Another draft genome of Portunus trituberculatus and its Hox gene families provides insights of decapod evolution.</title>
        <authorList>
            <person name="Jeong J.-H."/>
            <person name="Song I."/>
            <person name="Kim S."/>
            <person name="Choi T."/>
            <person name="Kim D."/>
            <person name="Ryu S."/>
            <person name="Kim W."/>
        </authorList>
    </citation>
    <scope>NUCLEOTIDE SEQUENCE [LARGE SCALE GENOMIC DNA]</scope>
    <source>
        <tissue evidence="1">Muscle</tissue>
    </source>
</reference>
<dbReference type="AlphaFoldDB" id="A0A5B7E6U3"/>
<gene>
    <name evidence="1" type="ORF">E2C01_022272</name>
</gene>
<sequence>MAGMSERRCNKDVKTYLCSTIEDKQPRSCLLTFRSTCQYQFQVRISVENNNIRCISKERS</sequence>
<comment type="caution">
    <text evidence="1">The sequence shown here is derived from an EMBL/GenBank/DDBJ whole genome shotgun (WGS) entry which is preliminary data.</text>
</comment>
<proteinExistence type="predicted"/>
<dbReference type="Proteomes" id="UP000324222">
    <property type="component" value="Unassembled WGS sequence"/>
</dbReference>
<keyword evidence="2" id="KW-1185">Reference proteome</keyword>
<name>A0A5B7E6U3_PORTR</name>
<organism evidence="1 2">
    <name type="scientific">Portunus trituberculatus</name>
    <name type="common">Swimming crab</name>
    <name type="synonym">Neptunus trituberculatus</name>
    <dbReference type="NCBI Taxonomy" id="210409"/>
    <lineage>
        <taxon>Eukaryota</taxon>
        <taxon>Metazoa</taxon>
        <taxon>Ecdysozoa</taxon>
        <taxon>Arthropoda</taxon>
        <taxon>Crustacea</taxon>
        <taxon>Multicrustacea</taxon>
        <taxon>Malacostraca</taxon>
        <taxon>Eumalacostraca</taxon>
        <taxon>Eucarida</taxon>
        <taxon>Decapoda</taxon>
        <taxon>Pleocyemata</taxon>
        <taxon>Brachyura</taxon>
        <taxon>Eubrachyura</taxon>
        <taxon>Portunoidea</taxon>
        <taxon>Portunidae</taxon>
        <taxon>Portuninae</taxon>
        <taxon>Portunus</taxon>
    </lineage>
</organism>
<protein>
    <submittedName>
        <fullName evidence="1">Uncharacterized protein</fullName>
    </submittedName>
</protein>
<evidence type="ECO:0000313" key="2">
    <source>
        <dbReference type="Proteomes" id="UP000324222"/>
    </source>
</evidence>
<dbReference type="EMBL" id="VSRR010002007">
    <property type="protein sequence ID" value="MPC29055.1"/>
    <property type="molecule type" value="Genomic_DNA"/>
</dbReference>